<evidence type="ECO:0000313" key="1">
    <source>
        <dbReference type="EMBL" id="KAK1658522.1"/>
    </source>
</evidence>
<evidence type="ECO:0000313" key="2">
    <source>
        <dbReference type="Proteomes" id="UP001224890"/>
    </source>
</evidence>
<sequence length="83" mass="9514">MASSPSCFFSDARGPPRCLSRDDYIDLRNSQDKLLNAEFTSIHQSIHRLEAKTDRLEAEMRQLHAHSRNNALRNPTLPIRPVV</sequence>
<comment type="caution">
    <text evidence="1">The sequence shown here is derived from an EMBL/GenBank/DDBJ whole genome shotgun (WGS) entry which is preliminary data.</text>
</comment>
<dbReference type="AlphaFoldDB" id="A0AAJ0ABF3"/>
<feature type="non-terminal residue" evidence="1">
    <location>
        <position position="83"/>
    </location>
</feature>
<dbReference type="GeneID" id="85454909"/>
<protein>
    <submittedName>
        <fullName evidence="1">Uncharacterized protein</fullName>
    </submittedName>
</protein>
<organism evidence="1 2">
    <name type="scientific">Colletotrichum godetiae</name>
    <dbReference type="NCBI Taxonomy" id="1209918"/>
    <lineage>
        <taxon>Eukaryota</taxon>
        <taxon>Fungi</taxon>
        <taxon>Dikarya</taxon>
        <taxon>Ascomycota</taxon>
        <taxon>Pezizomycotina</taxon>
        <taxon>Sordariomycetes</taxon>
        <taxon>Hypocreomycetidae</taxon>
        <taxon>Glomerellales</taxon>
        <taxon>Glomerellaceae</taxon>
        <taxon>Colletotrichum</taxon>
        <taxon>Colletotrichum acutatum species complex</taxon>
    </lineage>
</organism>
<reference evidence="1" key="1">
    <citation type="submission" date="2021-06" db="EMBL/GenBank/DDBJ databases">
        <title>Comparative genomics, transcriptomics and evolutionary studies reveal genomic signatures of adaptation to plant cell wall in hemibiotrophic fungi.</title>
        <authorList>
            <consortium name="DOE Joint Genome Institute"/>
            <person name="Baroncelli R."/>
            <person name="Diaz J.F."/>
            <person name="Benocci T."/>
            <person name="Peng M."/>
            <person name="Battaglia E."/>
            <person name="Haridas S."/>
            <person name="Andreopoulos W."/>
            <person name="Labutti K."/>
            <person name="Pangilinan J."/>
            <person name="Floch G.L."/>
            <person name="Makela M.R."/>
            <person name="Henrissat B."/>
            <person name="Grigoriev I.V."/>
            <person name="Crouch J.A."/>
            <person name="De Vries R.P."/>
            <person name="Sukno S.A."/>
            <person name="Thon M.R."/>
        </authorList>
    </citation>
    <scope>NUCLEOTIDE SEQUENCE</scope>
    <source>
        <strain evidence="1">CBS 193.32</strain>
    </source>
</reference>
<gene>
    <name evidence="1" type="ORF">BDP55DRAFT_565010</name>
</gene>
<name>A0AAJ0ABF3_9PEZI</name>
<dbReference type="EMBL" id="JAHMHR010000072">
    <property type="protein sequence ID" value="KAK1658522.1"/>
    <property type="molecule type" value="Genomic_DNA"/>
</dbReference>
<accession>A0AAJ0ABF3</accession>
<proteinExistence type="predicted"/>
<dbReference type="RefSeq" id="XP_060423286.1">
    <property type="nucleotide sequence ID" value="XM_060570383.1"/>
</dbReference>
<dbReference type="Proteomes" id="UP001224890">
    <property type="component" value="Unassembled WGS sequence"/>
</dbReference>
<keyword evidence="2" id="KW-1185">Reference proteome</keyword>